<dbReference type="InterPro" id="IPR019249">
    <property type="entry name" value="DUF2226"/>
</dbReference>
<comment type="caution">
    <text evidence="1">The sequence shown here is derived from an EMBL/GenBank/DDBJ whole genome shotgun (WGS) entry which is preliminary data.</text>
</comment>
<gene>
    <name evidence="1" type="ORF">HA254_05785</name>
</gene>
<organism evidence="1 2">
    <name type="scientific">Candidatus Iainarchaeum sp</name>
    <dbReference type="NCBI Taxonomy" id="3101447"/>
    <lineage>
        <taxon>Archaea</taxon>
        <taxon>Candidatus Iainarchaeota</taxon>
        <taxon>Candidatus Iainarchaeia</taxon>
        <taxon>Candidatus Iainarchaeales</taxon>
        <taxon>Candidatus Iainarchaeaceae</taxon>
        <taxon>Candidatus Iainarchaeum</taxon>
    </lineage>
</organism>
<sequence length="164" mass="17974">MNLPVGEVISRGLNLREMDLRRLLEGFYDKGFSGYIVATIDGYDGVEEGVLIFKDGGMVAALYDYDQHGLTVMGDGAMPHVFNSFAAEYVVADIVSLTNQQVDLVTAFNDKSKLLKVVGKSDVGRMIPRIYSAELAKSTLKELVKKDESKSELFKKLGLTGLGE</sequence>
<evidence type="ECO:0000313" key="1">
    <source>
        <dbReference type="EMBL" id="HIH10147.1"/>
    </source>
</evidence>
<dbReference type="Pfam" id="PF09987">
    <property type="entry name" value="DUF2226"/>
    <property type="match status" value="1"/>
</dbReference>
<evidence type="ECO:0008006" key="3">
    <source>
        <dbReference type="Google" id="ProtNLM"/>
    </source>
</evidence>
<dbReference type="EMBL" id="DUGC01000092">
    <property type="protein sequence ID" value="HIH10147.1"/>
    <property type="molecule type" value="Genomic_DNA"/>
</dbReference>
<proteinExistence type="predicted"/>
<evidence type="ECO:0000313" key="2">
    <source>
        <dbReference type="Proteomes" id="UP000565078"/>
    </source>
</evidence>
<name>A0A7J4J270_9ARCH</name>
<dbReference type="Proteomes" id="UP000565078">
    <property type="component" value="Unassembled WGS sequence"/>
</dbReference>
<accession>A0A7J4J270</accession>
<protein>
    <recommendedName>
        <fullName evidence="3">DUF2226 domain-containing protein</fullName>
    </recommendedName>
</protein>
<dbReference type="AlphaFoldDB" id="A0A7J4J270"/>
<reference evidence="2" key="1">
    <citation type="journal article" date="2020" name="bioRxiv">
        <title>A rank-normalized archaeal taxonomy based on genome phylogeny resolves widespread incomplete and uneven classifications.</title>
        <authorList>
            <person name="Rinke C."/>
            <person name="Chuvochina M."/>
            <person name="Mussig A.J."/>
            <person name="Chaumeil P.-A."/>
            <person name="Waite D.W."/>
            <person name="Whitman W.B."/>
            <person name="Parks D.H."/>
            <person name="Hugenholtz P."/>
        </authorList>
    </citation>
    <scope>NUCLEOTIDE SEQUENCE [LARGE SCALE GENOMIC DNA]</scope>
</reference>